<evidence type="ECO:0000256" key="2">
    <source>
        <dbReference type="ARBA" id="ARBA00007183"/>
    </source>
</evidence>
<dbReference type="Pfam" id="PF05509">
    <property type="entry name" value="TraY"/>
    <property type="match status" value="1"/>
</dbReference>
<dbReference type="KEGG" id="ppr:PBPRC0001"/>
<evidence type="ECO:0000256" key="4">
    <source>
        <dbReference type="ARBA" id="ARBA00022490"/>
    </source>
</evidence>
<dbReference type="GO" id="GO:0005737">
    <property type="term" value="C:cytoplasm"/>
    <property type="evidence" value="ECO:0007669"/>
    <property type="project" value="UniProtKB-SubCell"/>
</dbReference>
<proteinExistence type="inferred from homology"/>
<dbReference type="InterPro" id="IPR008876">
    <property type="entry name" value="TraY"/>
</dbReference>
<keyword evidence="6" id="KW-0238">DNA-binding</keyword>
<organism evidence="7 8">
    <name type="scientific">Photobacterium profundum (strain SS9)</name>
    <dbReference type="NCBI Taxonomy" id="298386"/>
    <lineage>
        <taxon>Bacteria</taxon>
        <taxon>Pseudomonadati</taxon>
        <taxon>Pseudomonadota</taxon>
        <taxon>Gammaproteobacteria</taxon>
        <taxon>Vibrionales</taxon>
        <taxon>Vibrionaceae</taxon>
        <taxon>Photobacterium</taxon>
    </lineage>
</organism>
<evidence type="ECO:0000256" key="6">
    <source>
        <dbReference type="ARBA" id="ARBA00023125"/>
    </source>
</evidence>
<comment type="subcellular location">
    <subcellularLocation>
        <location evidence="1">Cytoplasm</location>
    </subcellularLocation>
</comment>
<sequence length="130" mass="14883">MLNRTYMQKSKSDTYPTSHVTCFLSSFANKLLEESIGRSKRSKKKEAEIRLADHLDRYTLIPKSKCQYDSENIEYPSSHVTCFLAPTENELLDKTIVGLNPSKKQEAAKRLTEHLIEFISISELGNATKR</sequence>
<evidence type="ECO:0000256" key="3">
    <source>
        <dbReference type="ARBA" id="ARBA00020541"/>
    </source>
</evidence>
<dbReference type="Proteomes" id="UP000000593">
    <property type="component" value="Plasmid pPBPR1"/>
</dbReference>
<evidence type="ECO:0000313" key="7">
    <source>
        <dbReference type="EMBL" id="CAG17939.1"/>
    </source>
</evidence>
<dbReference type="HOGENOM" id="CLU_1936104_0_0_6"/>
<keyword evidence="8" id="KW-1185">Reference proteome</keyword>
<evidence type="ECO:0000313" key="8">
    <source>
        <dbReference type="Proteomes" id="UP000000593"/>
    </source>
</evidence>
<accession>Q6LW96</accession>
<dbReference type="AlphaFoldDB" id="Q6LW96"/>
<dbReference type="GO" id="GO:0003677">
    <property type="term" value="F:DNA binding"/>
    <property type="evidence" value="ECO:0007669"/>
    <property type="project" value="UniProtKB-KW"/>
</dbReference>
<gene>
    <name evidence="7" type="ordered locus">PBPRC0001</name>
</gene>
<reference evidence="8" key="1">
    <citation type="journal article" date="2005" name="Science">
        <title>Life at depth: Photobacterium profundum genome sequence and expression analysis.</title>
        <authorList>
            <person name="Vezzi A."/>
            <person name="Campanaro S."/>
            <person name="D'Angelo M."/>
            <person name="Simonato F."/>
            <person name="Vitulo N."/>
            <person name="Lauro F.M."/>
            <person name="Cestaro A."/>
            <person name="Malacrida G."/>
            <person name="Simionati B."/>
            <person name="Cannata N."/>
            <person name="Romualdi C."/>
            <person name="Bartlett D.H."/>
            <person name="Valle G."/>
        </authorList>
    </citation>
    <scope>NUCLEOTIDE SEQUENCE [LARGE SCALE GENOMIC DNA]</scope>
    <source>
        <strain evidence="8">ATCC BAA-1253 / SS9</strain>
    </source>
</reference>
<name>Q6LW96_PHOPR</name>
<evidence type="ECO:0000256" key="5">
    <source>
        <dbReference type="ARBA" id="ARBA00022971"/>
    </source>
</evidence>
<keyword evidence="5" id="KW-0184">Conjugation</keyword>
<evidence type="ECO:0000256" key="1">
    <source>
        <dbReference type="ARBA" id="ARBA00004496"/>
    </source>
</evidence>
<protein>
    <recommendedName>
        <fullName evidence="3">Relaxosome protein TraY</fullName>
    </recommendedName>
</protein>
<geneLocation type="plasmid" evidence="7 8">
    <name>pPBPR1</name>
</geneLocation>
<dbReference type="EMBL" id="CR377818">
    <property type="protein sequence ID" value="CAG17939.1"/>
    <property type="molecule type" value="Genomic_DNA"/>
</dbReference>
<comment type="similarity">
    <text evidence="2">Belongs to the TraY family.</text>
</comment>
<keyword evidence="4" id="KW-0963">Cytoplasm</keyword>
<keyword evidence="7" id="KW-0614">Plasmid</keyword>